<evidence type="ECO:0000256" key="8">
    <source>
        <dbReference type="RuleBase" id="RU000417"/>
    </source>
</evidence>
<dbReference type="Gene3D" id="3.40.50.150">
    <property type="entry name" value="Vaccinia Virus protein VP39"/>
    <property type="match status" value="1"/>
</dbReference>
<feature type="active site" evidence="6">
    <location>
        <position position="151"/>
    </location>
</feature>
<dbReference type="PROSITE" id="PS50943">
    <property type="entry name" value="HTH_CROC1"/>
    <property type="match status" value="1"/>
</dbReference>
<evidence type="ECO:0000313" key="11">
    <source>
        <dbReference type="Proteomes" id="UP000293850"/>
    </source>
</evidence>
<dbReference type="GO" id="GO:0032259">
    <property type="term" value="P:methylation"/>
    <property type="evidence" value="ECO:0007669"/>
    <property type="project" value="UniProtKB-KW"/>
</dbReference>
<dbReference type="PROSITE" id="PS51679">
    <property type="entry name" value="SAM_MT_C5"/>
    <property type="match status" value="1"/>
</dbReference>
<comment type="similarity">
    <text evidence="6 7">Belongs to the class I-like SAM-binding methyltransferase superfamily. C5-methyltransferase family.</text>
</comment>
<evidence type="ECO:0000256" key="7">
    <source>
        <dbReference type="RuleBase" id="RU000416"/>
    </source>
</evidence>
<dbReference type="SUPFAM" id="SSF53335">
    <property type="entry name" value="S-adenosyl-L-methionine-dependent methyltransferases"/>
    <property type="match status" value="1"/>
</dbReference>
<dbReference type="InterPro" id="IPR010982">
    <property type="entry name" value="Lambda_DNA-bd_dom_sf"/>
</dbReference>
<dbReference type="PANTHER" id="PTHR46098:SF1">
    <property type="entry name" value="TRNA (CYTOSINE(38)-C(5))-METHYLTRANSFERASE"/>
    <property type="match status" value="1"/>
</dbReference>
<evidence type="ECO:0000256" key="6">
    <source>
        <dbReference type="PROSITE-ProRule" id="PRU01016"/>
    </source>
</evidence>
<dbReference type="Proteomes" id="UP000293850">
    <property type="component" value="Chromosome"/>
</dbReference>
<accession>A0A4P6WF75</accession>
<keyword evidence="3 6" id="KW-0949">S-adenosyl-L-methionine</keyword>
<dbReference type="Gene3D" id="1.10.260.40">
    <property type="entry name" value="lambda repressor-like DNA-binding domains"/>
    <property type="match status" value="1"/>
</dbReference>
<dbReference type="RefSeq" id="WP_133085707.1">
    <property type="nucleotide sequence ID" value="NZ_CP037864.1"/>
</dbReference>
<gene>
    <name evidence="10" type="primary">dcm</name>
    <name evidence="10" type="ORF">E1B03_04005</name>
</gene>
<dbReference type="CDD" id="cd00315">
    <property type="entry name" value="Cyt_C5_DNA_methylase"/>
    <property type="match status" value="1"/>
</dbReference>
<dbReference type="KEGG" id="cars:E1B03_04005"/>
<dbReference type="InterPro" id="IPR029063">
    <property type="entry name" value="SAM-dependent_MTases_sf"/>
</dbReference>
<evidence type="ECO:0000313" key="10">
    <source>
        <dbReference type="EMBL" id="QBM21629.1"/>
    </source>
</evidence>
<keyword evidence="4" id="KW-0680">Restriction system</keyword>
<dbReference type="InterPro" id="IPR001387">
    <property type="entry name" value="Cro/C1-type_HTH"/>
</dbReference>
<keyword evidence="1 6" id="KW-0489">Methyltransferase</keyword>
<organism evidence="10 11">
    <name type="scientific">Citrobacter arsenatis</name>
    <dbReference type="NCBI Taxonomy" id="2546350"/>
    <lineage>
        <taxon>Bacteria</taxon>
        <taxon>Pseudomonadati</taxon>
        <taxon>Pseudomonadota</taxon>
        <taxon>Gammaproteobacteria</taxon>
        <taxon>Enterobacterales</taxon>
        <taxon>Enterobacteriaceae</taxon>
        <taxon>Citrobacter</taxon>
    </lineage>
</organism>
<proteinExistence type="inferred from homology"/>
<dbReference type="PRINTS" id="PR00105">
    <property type="entry name" value="C5METTRFRASE"/>
</dbReference>
<evidence type="ECO:0000256" key="1">
    <source>
        <dbReference type="ARBA" id="ARBA00022603"/>
    </source>
</evidence>
<dbReference type="EC" id="2.1.1.37" evidence="8"/>
<name>A0A4P6WF75_9ENTR</name>
<dbReference type="NCBIfam" id="TIGR00675">
    <property type="entry name" value="dcm"/>
    <property type="match status" value="2"/>
</dbReference>
<dbReference type="GO" id="GO:0009307">
    <property type="term" value="P:DNA restriction-modification system"/>
    <property type="evidence" value="ECO:0007669"/>
    <property type="project" value="UniProtKB-KW"/>
</dbReference>
<dbReference type="PROSITE" id="PS00094">
    <property type="entry name" value="C5_MTASE_1"/>
    <property type="match status" value="1"/>
</dbReference>
<dbReference type="EMBL" id="CP037864">
    <property type="protein sequence ID" value="QBM21629.1"/>
    <property type="molecule type" value="Genomic_DNA"/>
</dbReference>
<dbReference type="GO" id="GO:0003677">
    <property type="term" value="F:DNA binding"/>
    <property type="evidence" value="ECO:0007669"/>
    <property type="project" value="InterPro"/>
</dbReference>
<dbReference type="PANTHER" id="PTHR46098">
    <property type="entry name" value="TRNA (CYTOSINE(38)-C(5))-METHYLTRANSFERASE"/>
    <property type="match status" value="1"/>
</dbReference>
<dbReference type="InterPro" id="IPR001525">
    <property type="entry name" value="C5_MeTfrase"/>
</dbReference>
<keyword evidence="2 6" id="KW-0808">Transferase</keyword>
<comment type="catalytic activity">
    <reaction evidence="5 8">
        <text>a 2'-deoxycytidine in DNA + S-adenosyl-L-methionine = a 5-methyl-2'-deoxycytidine in DNA + S-adenosyl-L-homocysteine + H(+)</text>
        <dbReference type="Rhea" id="RHEA:13681"/>
        <dbReference type="Rhea" id="RHEA-COMP:11369"/>
        <dbReference type="Rhea" id="RHEA-COMP:11370"/>
        <dbReference type="ChEBI" id="CHEBI:15378"/>
        <dbReference type="ChEBI" id="CHEBI:57856"/>
        <dbReference type="ChEBI" id="CHEBI:59789"/>
        <dbReference type="ChEBI" id="CHEBI:85452"/>
        <dbReference type="ChEBI" id="CHEBI:85454"/>
        <dbReference type="EC" id="2.1.1.37"/>
    </reaction>
</comment>
<dbReference type="REBASE" id="306539">
    <property type="entry name" value="M.CspLY1ORF4005P"/>
</dbReference>
<reference evidence="10 11" key="1">
    <citation type="submission" date="2019-03" db="EMBL/GenBank/DDBJ databases">
        <title>Complete genome sequence of an arsenate-respiring bacteria, Citrobacter sp. LY-1.</title>
        <authorList>
            <person name="Wang H."/>
            <person name="Liu Y."/>
            <person name="Li Q."/>
            <person name="Huang J."/>
        </authorList>
    </citation>
    <scope>NUCLEOTIDE SEQUENCE [LARGE SCALE GENOMIC DNA]</scope>
    <source>
        <strain evidence="10 11">LY-1</strain>
    </source>
</reference>
<keyword evidence="11" id="KW-1185">Reference proteome</keyword>
<evidence type="ECO:0000256" key="2">
    <source>
        <dbReference type="ARBA" id="ARBA00022679"/>
    </source>
</evidence>
<dbReference type="InterPro" id="IPR050750">
    <property type="entry name" value="C5-MTase"/>
</dbReference>
<sequence length="438" mass="50082">MDSKNKFQYIKNMRKKLGIGRTEFANLLGLGAAGERTVRGWEEEEHEPSSVKWQAILDLEKKMTEYLENAPFRQKPANECNFTFIDLFAGIGGIRLPYQQQGGHCVFSSEWDKFSQKTYLTNFGEMPQGDITRIPASDIPNHDVLLGGFPCQAFSQAGLKKGFSDTRGTMFFEIQRIMTAKRPKAFMLENVKQLQGHDKGRTLKTILDILRGNGPHSVPDDIPISEDARNALSEKLNYWVDYRVLRAGDFGAPQNRERIFIVGFDRDYYRGVDFDSVFRWPVPPMTPTRVGDILEDLDRLPLSQDRYTISDRLWMGHQKRKLEHEKKGNGFGYSLFNKDSEYTNTISARYYKDGSEILIDQSHLGRNPRKLTPRECARLQGFPDDYIVDAVSQGQIYKQFGNSVCMNVIRAVSEQLVETMKKAEILAGKNQSLERTTG</sequence>
<dbReference type="CDD" id="cd00093">
    <property type="entry name" value="HTH_XRE"/>
    <property type="match status" value="1"/>
</dbReference>
<evidence type="ECO:0000256" key="5">
    <source>
        <dbReference type="ARBA" id="ARBA00047422"/>
    </source>
</evidence>
<dbReference type="Gene3D" id="3.90.120.30">
    <property type="match status" value="1"/>
</dbReference>
<evidence type="ECO:0000259" key="9">
    <source>
        <dbReference type="PROSITE" id="PS50943"/>
    </source>
</evidence>
<protein>
    <recommendedName>
        <fullName evidence="8">Cytosine-specific methyltransferase</fullName>
        <ecNumber evidence="8">2.1.1.37</ecNumber>
    </recommendedName>
</protein>
<evidence type="ECO:0000256" key="3">
    <source>
        <dbReference type="ARBA" id="ARBA00022691"/>
    </source>
</evidence>
<dbReference type="InterPro" id="IPR018117">
    <property type="entry name" value="C5_DNA_meth_AS"/>
</dbReference>
<dbReference type="Pfam" id="PF00145">
    <property type="entry name" value="DNA_methylase"/>
    <property type="match status" value="2"/>
</dbReference>
<dbReference type="AlphaFoldDB" id="A0A4P6WF75"/>
<evidence type="ECO:0000256" key="4">
    <source>
        <dbReference type="ARBA" id="ARBA00022747"/>
    </source>
</evidence>
<dbReference type="GO" id="GO:0003886">
    <property type="term" value="F:DNA (cytosine-5-)-methyltransferase activity"/>
    <property type="evidence" value="ECO:0007669"/>
    <property type="project" value="UniProtKB-EC"/>
</dbReference>
<feature type="domain" description="HTH cro/C1-type" evidence="9">
    <location>
        <begin position="10"/>
        <end position="67"/>
    </location>
</feature>